<organism evidence="2 3">
    <name type="scientific">Aphanothece hegewaldii CCALA 016</name>
    <dbReference type="NCBI Taxonomy" id="2107694"/>
    <lineage>
        <taxon>Bacteria</taxon>
        <taxon>Bacillati</taxon>
        <taxon>Cyanobacteriota</taxon>
        <taxon>Cyanophyceae</taxon>
        <taxon>Oscillatoriophycideae</taxon>
        <taxon>Chroococcales</taxon>
        <taxon>Aphanothecaceae</taxon>
        <taxon>Aphanothece</taxon>
    </lineage>
</organism>
<gene>
    <name evidence="2" type="ORF">C7H19_12310</name>
</gene>
<keyword evidence="2" id="KW-0808">Transferase</keyword>
<dbReference type="AlphaFoldDB" id="A0A2T1LX40"/>
<dbReference type="PANTHER" id="PTHR30244">
    <property type="entry name" value="TRANSAMINASE"/>
    <property type="match status" value="1"/>
</dbReference>
<proteinExistence type="inferred from homology"/>
<keyword evidence="2" id="KW-0032">Aminotransferase</keyword>
<dbReference type="Pfam" id="PF01041">
    <property type="entry name" value="DegT_DnrJ_EryC1"/>
    <property type="match status" value="1"/>
</dbReference>
<comment type="caution">
    <text evidence="2">The sequence shown here is derived from an EMBL/GenBank/DDBJ whole genome shotgun (WGS) entry which is preliminary data.</text>
</comment>
<dbReference type="GO" id="GO:0030170">
    <property type="term" value="F:pyridoxal phosphate binding"/>
    <property type="evidence" value="ECO:0007669"/>
    <property type="project" value="TreeGrafter"/>
</dbReference>
<dbReference type="Proteomes" id="UP000239001">
    <property type="component" value="Unassembled WGS sequence"/>
</dbReference>
<reference evidence="2 3" key="2">
    <citation type="submission" date="2018-03" db="EMBL/GenBank/DDBJ databases">
        <authorList>
            <person name="Keele B.F."/>
        </authorList>
    </citation>
    <scope>NUCLEOTIDE SEQUENCE [LARGE SCALE GENOMIC DNA]</scope>
    <source>
        <strain evidence="2 3">CCALA 016</strain>
    </source>
</reference>
<dbReference type="PANTHER" id="PTHR30244:SF34">
    <property type="entry name" value="DTDP-4-AMINO-4,6-DIDEOXYGALACTOSE TRANSAMINASE"/>
    <property type="match status" value="1"/>
</dbReference>
<dbReference type="CDD" id="cd00616">
    <property type="entry name" value="AHBA_syn"/>
    <property type="match status" value="1"/>
</dbReference>
<dbReference type="EMBL" id="PXOH01000012">
    <property type="protein sequence ID" value="PSF36746.1"/>
    <property type="molecule type" value="Genomic_DNA"/>
</dbReference>
<dbReference type="InterPro" id="IPR015424">
    <property type="entry name" value="PyrdxlP-dep_Trfase"/>
</dbReference>
<keyword evidence="3" id="KW-1185">Reference proteome</keyword>
<dbReference type="SUPFAM" id="SSF53383">
    <property type="entry name" value="PLP-dependent transferases"/>
    <property type="match status" value="1"/>
</dbReference>
<dbReference type="RefSeq" id="WP_106457177.1">
    <property type="nucleotide sequence ID" value="NZ_PXOH01000012.1"/>
</dbReference>
<keyword evidence="1" id="KW-0663">Pyridoxal phosphate</keyword>
<dbReference type="GO" id="GO:0008483">
    <property type="term" value="F:transaminase activity"/>
    <property type="evidence" value="ECO:0007669"/>
    <property type="project" value="UniProtKB-KW"/>
</dbReference>
<dbReference type="PIRSF" id="PIRSF000390">
    <property type="entry name" value="PLP_StrS"/>
    <property type="match status" value="1"/>
</dbReference>
<dbReference type="InterPro" id="IPR000653">
    <property type="entry name" value="DegT/StrS_aminotransferase"/>
</dbReference>
<name>A0A2T1LX40_9CHRO</name>
<accession>A0A2T1LX40</accession>
<sequence>MSSLNNESTRKLEGVIELLLESSSRINEAKPRRYWYPLSLATYGVDEIIEAIDSMCSFRTTMWEKTLLFERRFAAYQNCADCVMVNSGSSADLLLTFLLTNPCNPLLQPGDEILVPIVTWPTQIWSAMMAGLKVRFVDVSPETLNIDVDDLAAKISPKTKAIFLVHLMGNPCPMDRILEIATAHNLLIIEDCCEALGAEWDGIKVGNFGIGGSFSFFFSHHMTTMEGGMIACPNALTADHLKILRAHGWLRNVDLAQHEIAGYDIDPRYAFVNWGFNVRPTDLQAGFGLHQLQKLPIFNQRREELANRFFKFIDGELFLQRPLVSPRARPSWFSLPLLITSDAPFSRKEITIYLENQGVETRPIVAGNIARHPVGKLFDAFEQDTYLGADAIHERGFYLGLSPFHSDEDLNKLMDCLQQFLSKYK</sequence>
<comment type="similarity">
    <text evidence="1">Belongs to the DegT/DnrJ/EryC1 family.</text>
</comment>
<protein>
    <submittedName>
        <fullName evidence="2">DegT/DnrJ/EryC1/StrS family aminotransferase</fullName>
    </submittedName>
</protein>
<dbReference type="InterPro" id="IPR015422">
    <property type="entry name" value="PyrdxlP-dep_Trfase_small"/>
</dbReference>
<evidence type="ECO:0000313" key="2">
    <source>
        <dbReference type="EMBL" id="PSF36746.1"/>
    </source>
</evidence>
<reference evidence="2 3" key="1">
    <citation type="submission" date="2018-03" db="EMBL/GenBank/DDBJ databases">
        <title>The ancient ancestry and fast evolution of plastids.</title>
        <authorList>
            <person name="Moore K.R."/>
            <person name="Magnabosco C."/>
            <person name="Momper L."/>
            <person name="Gold D.A."/>
            <person name="Bosak T."/>
            <person name="Fournier G.P."/>
        </authorList>
    </citation>
    <scope>NUCLEOTIDE SEQUENCE [LARGE SCALE GENOMIC DNA]</scope>
    <source>
        <strain evidence="2 3">CCALA 016</strain>
    </source>
</reference>
<dbReference type="GO" id="GO:0000271">
    <property type="term" value="P:polysaccharide biosynthetic process"/>
    <property type="evidence" value="ECO:0007669"/>
    <property type="project" value="TreeGrafter"/>
</dbReference>
<evidence type="ECO:0000256" key="1">
    <source>
        <dbReference type="RuleBase" id="RU004508"/>
    </source>
</evidence>
<dbReference type="Gene3D" id="3.90.1150.10">
    <property type="entry name" value="Aspartate Aminotransferase, domain 1"/>
    <property type="match status" value="1"/>
</dbReference>
<dbReference type="OrthoDB" id="9810913at2"/>
<dbReference type="InterPro" id="IPR015421">
    <property type="entry name" value="PyrdxlP-dep_Trfase_major"/>
</dbReference>
<dbReference type="Gene3D" id="3.40.640.10">
    <property type="entry name" value="Type I PLP-dependent aspartate aminotransferase-like (Major domain)"/>
    <property type="match status" value="1"/>
</dbReference>
<evidence type="ECO:0000313" key="3">
    <source>
        <dbReference type="Proteomes" id="UP000239001"/>
    </source>
</evidence>